<accession>A0AA88MM89</accession>
<dbReference type="AlphaFoldDB" id="A0AA88MM89"/>
<comment type="caution">
    <text evidence="2">The sequence shown here is derived from an EMBL/GenBank/DDBJ whole genome shotgun (WGS) entry which is preliminary data.</text>
</comment>
<evidence type="ECO:0000256" key="1">
    <source>
        <dbReference type="SAM" id="SignalP"/>
    </source>
</evidence>
<sequence>MALLGSSSCVVLFVLFFMASLALVLSTDSEDPSCSTPPFRPRTFTIEYVGCNTTLRERRRRTFKQPQQFSWFLFSTWSLLSSVSC</sequence>
<organism evidence="2 3">
    <name type="scientific">Tachysurus vachellii</name>
    <name type="common">Darkbarbel catfish</name>
    <name type="synonym">Pelteobagrus vachellii</name>
    <dbReference type="NCBI Taxonomy" id="175792"/>
    <lineage>
        <taxon>Eukaryota</taxon>
        <taxon>Metazoa</taxon>
        <taxon>Chordata</taxon>
        <taxon>Craniata</taxon>
        <taxon>Vertebrata</taxon>
        <taxon>Euteleostomi</taxon>
        <taxon>Actinopterygii</taxon>
        <taxon>Neopterygii</taxon>
        <taxon>Teleostei</taxon>
        <taxon>Ostariophysi</taxon>
        <taxon>Siluriformes</taxon>
        <taxon>Bagridae</taxon>
        <taxon>Tachysurus</taxon>
    </lineage>
</organism>
<evidence type="ECO:0000313" key="2">
    <source>
        <dbReference type="EMBL" id="KAK2839141.1"/>
    </source>
</evidence>
<keyword evidence="1" id="KW-0732">Signal</keyword>
<evidence type="ECO:0000313" key="3">
    <source>
        <dbReference type="Proteomes" id="UP001187315"/>
    </source>
</evidence>
<evidence type="ECO:0008006" key="4">
    <source>
        <dbReference type="Google" id="ProtNLM"/>
    </source>
</evidence>
<proteinExistence type="predicted"/>
<gene>
    <name evidence="2" type="ORF">Q7C36_013955</name>
</gene>
<protein>
    <recommendedName>
        <fullName evidence="4">Secreted protein</fullName>
    </recommendedName>
</protein>
<name>A0AA88MM89_TACVA</name>
<dbReference type="EMBL" id="JAVHJS010000013">
    <property type="protein sequence ID" value="KAK2839141.1"/>
    <property type="molecule type" value="Genomic_DNA"/>
</dbReference>
<dbReference type="Proteomes" id="UP001187315">
    <property type="component" value="Unassembled WGS sequence"/>
</dbReference>
<reference evidence="2" key="1">
    <citation type="submission" date="2023-08" db="EMBL/GenBank/DDBJ databases">
        <title>Pelteobagrus vachellii genome.</title>
        <authorList>
            <person name="Liu H."/>
        </authorList>
    </citation>
    <scope>NUCLEOTIDE SEQUENCE</scope>
    <source>
        <strain evidence="2">PRFRI_2022a</strain>
        <tissue evidence="2">Muscle</tissue>
    </source>
</reference>
<feature type="signal peptide" evidence="1">
    <location>
        <begin position="1"/>
        <end position="26"/>
    </location>
</feature>
<keyword evidence="3" id="KW-1185">Reference proteome</keyword>
<feature type="chain" id="PRO_5041664534" description="Secreted protein" evidence="1">
    <location>
        <begin position="27"/>
        <end position="85"/>
    </location>
</feature>